<feature type="transmembrane region" description="Helical" evidence="2">
    <location>
        <begin position="150"/>
        <end position="173"/>
    </location>
</feature>
<feature type="transmembrane region" description="Helical" evidence="2">
    <location>
        <begin position="124"/>
        <end position="144"/>
    </location>
</feature>
<feature type="transmembrane region" description="Helical" evidence="2">
    <location>
        <begin position="12"/>
        <end position="30"/>
    </location>
</feature>
<reference evidence="3" key="1">
    <citation type="submission" date="2021-01" db="EMBL/GenBank/DDBJ databases">
        <authorList>
            <person name="Corre E."/>
            <person name="Pelletier E."/>
            <person name="Niang G."/>
            <person name="Scheremetjew M."/>
            <person name="Finn R."/>
            <person name="Kale V."/>
            <person name="Holt S."/>
            <person name="Cochrane G."/>
            <person name="Meng A."/>
            <person name="Brown T."/>
            <person name="Cohen L."/>
        </authorList>
    </citation>
    <scope>NUCLEOTIDE SEQUENCE</scope>
    <source>
        <strain evidence="3">CCMP2058</strain>
    </source>
</reference>
<accession>A0A7S0DMP2</accession>
<gene>
    <name evidence="3" type="ORF">LAMO00422_LOCUS15985</name>
</gene>
<dbReference type="AlphaFoldDB" id="A0A7S0DMP2"/>
<evidence type="ECO:0000313" key="3">
    <source>
        <dbReference type="EMBL" id="CAD8457038.1"/>
    </source>
</evidence>
<feature type="transmembrane region" description="Helical" evidence="2">
    <location>
        <begin position="267"/>
        <end position="290"/>
    </location>
</feature>
<feature type="compositionally biased region" description="Low complexity" evidence="1">
    <location>
        <begin position="397"/>
        <end position="407"/>
    </location>
</feature>
<evidence type="ECO:0000256" key="2">
    <source>
        <dbReference type="SAM" id="Phobius"/>
    </source>
</evidence>
<protein>
    <submittedName>
        <fullName evidence="3">Uncharacterized protein</fullName>
    </submittedName>
</protein>
<keyword evidence="2" id="KW-0812">Transmembrane</keyword>
<sequence>MVDQTLARSWTRVAVSGTLFAATVIFALLSKDSKRPTQMLICCAVIENLIFSILITTRILEWHSLATLIVISILTLGFIATKHTQALLVNYAQMLGHVSRLRFSTTTRAVCPKPAYWVPTEKQLVYPCFVFTLILVILWILLVVSDIKTIFDAVIFTAGLYGLAECCIGSYLLSRIRLTLLTTLKQYKRGRNAGHYSRSVFSAILYTQRIYKRITILMIMTAIAGILIAGCTALGASKGFKDITTPFSHWANTKVLNPTNWSICVDAFFYTHFVIVLTLSTSAFEVCWCFRRSQKVHLSSTGSARSPSRSHKGSKISQVLRDSRARAAVIRASSVLGTQHSNNQSKSRVINQELRISMKNVPLQSYSPNDARPSAFKAFPPKLLLAGTSDPPQPHPASAARSSISRNRSGDSPKALNSPRQALSKSLEYSNTEELARNVVLSLNTEEMARKKLAYRSGPSSINTEEKDRSLHVSSTPPKYAITRKRPVSLTPDESSRSRRFPSGSYSYPTEEHRYRPSKVSIAEDSKNATKNSNAPVFIEC</sequence>
<feature type="transmembrane region" description="Helical" evidence="2">
    <location>
        <begin position="62"/>
        <end position="81"/>
    </location>
</feature>
<dbReference type="EMBL" id="HBEM01023481">
    <property type="protein sequence ID" value="CAD8457038.1"/>
    <property type="molecule type" value="Transcribed_RNA"/>
</dbReference>
<feature type="region of interest" description="Disordered" evidence="1">
    <location>
        <begin position="383"/>
        <end position="429"/>
    </location>
</feature>
<keyword evidence="2" id="KW-1133">Transmembrane helix</keyword>
<feature type="region of interest" description="Disordered" evidence="1">
    <location>
        <begin position="300"/>
        <end position="320"/>
    </location>
</feature>
<feature type="region of interest" description="Disordered" evidence="1">
    <location>
        <begin position="454"/>
        <end position="518"/>
    </location>
</feature>
<keyword evidence="2" id="KW-0472">Membrane</keyword>
<feature type="transmembrane region" description="Helical" evidence="2">
    <location>
        <begin position="214"/>
        <end position="236"/>
    </location>
</feature>
<feature type="compositionally biased region" description="Polar residues" evidence="1">
    <location>
        <begin position="418"/>
        <end position="429"/>
    </location>
</feature>
<name>A0A7S0DMP2_9EUKA</name>
<organism evidence="3">
    <name type="scientific">Amorphochlora amoebiformis</name>
    <dbReference type="NCBI Taxonomy" id="1561963"/>
    <lineage>
        <taxon>Eukaryota</taxon>
        <taxon>Sar</taxon>
        <taxon>Rhizaria</taxon>
        <taxon>Cercozoa</taxon>
        <taxon>Chlorarachniophyceae</taxon>
        <taxon>Amorphochlora</taxon>
    </lineage>
</organism>
<proteinExistence type="predicted"/>
<evidence type="ECO:0000256" key="1">
    <source>
        <dbReference type="SAM" id="MobiDB-lite"/>
    </source>
</evidence>